<dbReference type="HOGENOM" id="CLU_1916898_0_0_1"/>
<dbReference type="Proteomes" id="UP000002497">
    <property type="component" value="Unassembled WGS sequence"/>
</dbReference>
<protein>
    <submittedName>
        <fullName evidence="1">Uncharacterized protein</fullName>
    </submittedName>
</protein>
<name>E9D1B9_COCPS</name>
<reference evidence="2" key="2">
    <citation type="submission" date="2010-03" db="EMBL/GenBank/DDBJ databases">
        <title>The genome sequence of Coccidioides posadasii strain Silveira.</title>
        <authorList>
            <consortium name="The Broad Institute Genome Sequencing Center for Infectious Disease"/>
            <person name="Neafsey D."/>
            <person name="Orbach M."/>
            <person name="Henn M.R."/>
            <person name="Cole G.T."/>
            <person name="Galgiani J."/>
            <person name="Gardner M.J."/>
            <person name="Kirkland T.N."/>
            <person name="Taylor J.W."/>
            <person name="Young S.K."/>
            <person name="Zeng Q."/>
            <person name="Koehrsen M."/>
            <person name="Alvarado L."/>
            <person name="Berlin A."/>
            <person name="Borenstein D."/>
            <person name="Chapman S.B."/>
            <person name="Chen Z."/>
            <person name="Engels R."/>
            <person name="Freedman E."/>
            <person name="Gellesch M."/>
            <person name="Goldberg J."/>
            <person name="Griggs A."/>
            <person name="Gujja S."/>
            <person name="Heilman E."/>
            <person name="Heiman D."/>
            <person name="Howarth C."/>
            <person name="Jen D."/>
            <person name="Larson L."/>
            <person name="Mehta T."/>
            <person name="Neiman D."/>
            <person name="Park D."/>
            <person name="Pearson M."/>
            <person name="Richards J."/>
            <person name="Roberts A."/>
            <person name="Saif S."/>
            <person name="Shea T."/>
            <person name="Shenoy N."/>
            <person name="Sisk P."/>
            <person name="Stolte C."/>
            <person name="Sykes S."/>
            <person name="Walk T."/>
            <person name="White J."/>
            <person name="Yandava C."/>
            <person name="Haas B."/>
            <person name="Nusbaum C."/>
            <person name="Birren B."/>
        </authorList>
    </citation>
    <scope>NUCLEOTIDE SEQUENCE [LARGE SCALE GENOMIC DNA]</scope>
    <source>
        <strain evidence="2">RMSCC 757 / Silveira</strain>
    </source>
</reference>
<accession>E9D1B9</accession>
<keyword evidence="2" id="KW-1185">Reference proteome</keyword>
<organism evidence="2">
    <name type="scientific">Coccidioides posadasii (strain RMSCC 757 / Silveira)</name>
    <name type="common">Valley fever fungus</name>
    <dbReference type="NCBI Taxonomy" id="443226"/>
    <lineage>
        <taxon>Eukaryota</taxon>
        <taxon>Fungi</taxon>
        <taxon>Dikarya</taxon>
        <taxon>Ascomycota</taxon>
        <taxon>Pezizomycotina</taxon>
        <taxon>Eurotiomycetes</taxon>
        <taxon>Eurotiomycetidae</taxon>
        <taxon>Onygenales</taxon>
        <taxon>Onygenaceae</taxon>
        <taxon>Coccidioides</taxon>
    </lineage>
</organism>
<dbReference type="EMBL" id="GL636490">
    <property type="protein sequence ID" value="EFW19593.1"/>
    <property type="molecule type" value="Genomic_DNA"/>
</dbReference>
<dbReference type="OMA" id="IFAGSLC"/>
<evidence type="ECO:0000313" key="2">
    <source>
        <dbReference type="Proteomes" id="UP000002497"/>
    </source>
</evidence>
<reference evidence="2" key="1">
    <citation type="journal article" date="2010" name="Genome Res.">
        <title>Population genomic sequencing of Coccidioides fungi reveals recent hybridization and transposon control.</title>
        <authorList>
            <person name="Neafsey D.E."/>
            <person name="Barker B.M."/>
            <person name="Sharpton T.J."/>
            <person name="Stajich J.E."/>
            <person name="Park D.J."/>
            <person name="Whiston E."/>
            <person name="Hung C.-Y."/>
            <person name="McMahan C."/>
            <person name="White J."/>
            <person name="Sykes S."/>
            <person name="Heiman D."/>
            <person name="Young S."/>
            <person name="Zeng Q."/>
            <person name="Abouelleil A."/>
            <person name="Aftuck L."/>
            <person name="Bessette D."/>
            <person name="Brown A."/>
            <person name="FitzGerald M."/>
            <person name="Lui A."/>
            <person name="Macdonald J.P."/>
            <person name="Priest M."/>
            <person name="Orbach M.J."/>
            <person name="Galgiani J.N."/>
            <person name="Kirkland T.N."/>
            <person name="Cole G.T."/>
            <person name="Birren B.W."/>
            <person name="Henn M.R."/>
            <person name="Taylor J.W."/>
            <person name="Rounsley S.D."/>
        </authorList>
    </citation>
    <scope>NUCLEOTIDE SEQUENCE [LARGE SCALE GENOMIC DNA]</scope>
    <source>
        <strain evidence="2">RMSCC 757 / Silveira</strain>
    </source>
</reference>
<proteinExistence type="predicted"/>
<dbReference type="VEuPathDB" id="FungiDB:CPSG_03977"/>
<gene>
    <name evidence="1" type="ORF">CPSG_03977</name>
</gene>
<dbReference type="AlphaFoldDB" id="E9D1B9"/>
<sequence length="132" mass="14469">MSMTSLIGGARGISPAVGSKGVPPCNNARKLSIFAGSLCRLLGISSIQVFDYRLSVYLHTNKPLWRPALFASFARSTFQSSASRLRCRQACVASKYRPSTTISPSTGKKKKKKLRMHHTCGLKCFPDIYKGL</sequence>
<evidence type="ECO:0000313" key="1">
    <source>
        <dbReference type="EMBL" id="EFW19593.1"/>
    </source>
</evidence>